<feature type="domain" description="Alpha-N-acetylglucosaminidase tim-barrel" evidence="1">
    <location>
        <begin position="9"/>
        <end position="53"/>
    </location>
</feature>
<dbReference type="PANTHER" id="PTHR12872">
    <property type="entry name" value="ALPHA-N-ACETYLGLUCOSAMINIDASE"/>
    <property type="match status" value="1"/>
</dbReference>
<dbReference type="Gene3D" id="3.20.20.80">
    <property type="entry name" value="Glycosidases"/>
    <property type="match status" value="1"/>
</dbReference>
<evidence type="ECO:0000313" key="2">
    <source>
        <dbReference type="EMBL" id="TQD91608.1"/>
    </source>
</evidence>
<reference evidence="2 3" key="1">
    <citation type="journal article" date="2019" name="G3 (Bethesda)">
        <title>Sequencing of a Wild Apple (Malus baccata) Genome Unravels the Differences Between Cultivated and Wild Apple Species Regarding Disease Resistance and Cold Tolerance.</title>
        <authorList>
            <person name="Chen X."/>
        </authorList>
    </citation>
    <scope>NUCLEOTIDE SEQUENCE [LARGE SCALE GENOMIC DNA]</scope>
    <source>
        <strain evidence="3">cv. Shandingzi</strain>
        <tissue evidence="2">Leaves</tissue>
    </source>
</reference>
<sequence>MLLHPAIHLWWDWERWPKEIDWMALQGTNLPLAFTGQESIWKKLFMVTLGFSEQI</sequence>
<accession>A0A540LYU8</accession>
<dbReference type="InterPro" id="IPR024733">
    <property type="entry name" value="NAGLU_tim-barrel"/>
</dbReference>
<evidence type="ECO:0000259" key="1">
    <source>
        <dbReference type="Pfam" id="PF05089"/>
    </source>
</evidence>
<dbReference type="Proteomes" id="UP000315295">
    <property type="component" value="Unassembled WGS sequence"/>
</dbReference>
<proteinExistence type="predicted"/>
<dbReference type="EMBL" id="VIEB01000413">
    <property type="protein sequence ID" value="TQD91608.1"/>
    <property type="molecule type" value="Genomic_DNA"/>
</dbReference>
<dbReference type="Pfam" id="PF05089">
    <property type="entry name" value="NAGLU"/>
    <property type="match status" value="1"/>
</dbReference>
<gene>
    <name evidence="2" type="ORF">C1H46_022791</name>
</gene>
<protein>
    <recommendedName>
        <fullName evidence="1">Alpha-N-acetylglucosaminidase tim-barrel domain-containing protein</fullName>
    </recommendedName>
</protein>
<dbReference type="AlphaFoldDB" id="A0A540LYU8"/>
<dbReference type="InterPro" id="IPR007781">
    <property type="entry name" value="NAGLU"/>
</dbReference>
<evidence type="ECO:0000313" key="3">
    <source>
        <dbReference type="Proteomes" id="UP000315295"/>
    </source>
</evidence>
<dbReference type="PANTHER" id="PTHR12872:SF1">
    <property type="entry name" value="ALPHA-N-ACETYLGLUCOSAMINIDASE"/>
    <property type="match status" value="1"/>
</dbReference>
<dbReference type="STRING" id="106549.A0A540LYU8"/>
<name>A0A540LYU8_MALBA</name>
<keyword evidence="3" id="KW-1185">Reference proteome</keyword>
<comment type="caution">
    <text evidence="2">The sequence shown here is derived from an EMBL/GenBank/DDBJ whole genome shotgun (WGS) entry which is preliminary data.</text>
</comment>
<organism evidence="2 3">
    <name type="scientific">Malus baccata</name>
    <name type="common">Siberian crab apple</name>
    <name type="synonym">Pyrus baccata</name>
    <dbReference type="NCBI Taxonomy" id="106549"/>
    <lineage>
        <taxon>Eukaryota</taxon>
        <taxon>Viridiplantae</taxon>
        <taxon>Streptophyta</taxon>
        <taxon>Embryophyta</taxon>
        <taxon>Tracheophyta</taxon>
        <taxon>Spermatophyta</taxon>
        <taxon>Magnoliopsida</taxon>
        <taxon>eudicotyledons</taxon>
        <taxon>Gunneridae</taxon>
        <taxon>Pentapetalae</taxon>
        <taxon>rosids</taxon>
        <taxon>fabids</taxon>
        <taxon>Rosales</taxon>
        <taxon>Rosaceae</taxon>
        <taxon>Amygdaloideae</taxon>
        <taxon>Maleae</taxon>
        <taxon>Malus</taxon>
    </lineage>
</organism>